<feature type="chain" id="PRO_5037297602" description="Lipoprotein" evidence="1">
    <location>
        <begin position="26"/>
        <end position="154"/>
    </location>
</feature>
<protein>
    <recommendedName>
        <fullName evidence="4">Lipoprotein</fullName>
    </recommendedName>
</protein>
<dbReference type="RefSeq" id="WP_196416192.1">
    <property type="nucleotide sequence ID" value="NZ_JADQTO010000011.1"/>
</dbReference>
<dbReference type="PROSITE" id="PS51257">
    <property type="entry name" value="PROKAR_LIPOPROTEIN"/>
    <property type="match status" value="1"/>
</dbReference>
<sequence length="154" mass="15274">MTRSRIVPAVLFCVCLLGLASCDDAETETGAGPAAPSAAAASAAPVAADDKALCKTVNTAGSTMKTNISNAQRADGSVPPADVKKIFSEFHTTVNEALAGADSKVATAARAVAKEISAAAAAADPIGTAAESDFEQLSTELTAACKAAGTDINF</sequence>
<reference evidence="2" key="1">
    <citation type="submission" date="2020-11" db="EMBL/GenBank/DDBJ databases">
        <title>Isolation and identification of active actinomycetes.</title>
        <authorList>
            <person name="Sun X."/>
        </authorList>
    </citation>
    <scope>NUCLEOTIDE SEQUENCE</scope>
    <source>
        <strain evidence="2">NEAU-A11</strain>
    </source>
</reference>
<gene>
    <name evidence="2" type="ORF">I4J89_23445</name>
</gene>
<name>A0A931CAK1_9ACTN</name>
<dbReference type="AlphaFoldDB" id="A0A931CAK1"/>
<keyword evidence="3" id="KW-1185">Reference proteome</keyword>
<feature type="signal peptide" evidence="1">
    <location>
        <begin position="1"/>
        <end position="25"/>
    </location>
</feature>
<evidence type="ECO:0000313" key="3">
    <source>
        <dbReference type="Proteomes" id="UP000598146"/>
    </source>
</evidence>
<comment type="caution">
    <text evidence="2">The sequence shown here is derived from an EMBL/GenBank/DDBJ whole genome shotgun (WGS) entry which is preliminary data.</text>
</comment>
<keyword evidence="1" id="KW-0732">Signal</keyword>
<accession>A0A931CAK1</accession>
<proteinExistence type="predicted"/>
<evidence type="ECO:0000256" key="1">
    <source>
        <dbReference type="SAM" id="SignalP"/>
    </source>
</evidence>
<dbReference type="Proteomes" id="UP000598146">
    <property type="component" value="Unassembled WGS sequence"/>
</dbReference>
<organism evidence="2 3">
    <name type="scientific">Actinoplanes aureus</name>
    <dbReference type="NCBI Taxonomy" id="2792083"/>
    <lineage>
        <taxon>Bacteria</taxon>
        <taxon>Bacillati</taxon>
        <taxon>Actinomycetota</taxon>
        <taxon>Actinomycetes</taxon>
        <taxon>Micromonosporales</taxon>
        <taxon>Micromonosporaceae</taxon>
        <taxon>Actinoplanes</taxon>
    </lineage>
</organism>
<dbReference type="EMBL" id="JADQTO010000011">
    <property type="protein sequence ID" value="MBG0564407.1"/>
    <property type="molecule type" value="Genomic_DNA"/>
</dbReference>
<evidence type="ECO:0000313" key="2">
    <source>
        <dbReference type="EMBL" id="MBG0564407.1"/>
    </source>
</evidence>
<evidence type="ECO:0008006" key="4">
    <source>
        <dbReference type="Google" id="ProtNLM"/>
    </source>
</evidence>